<feature type="binding site" evidence="9">
    <location>
        <begin position="73"/>
        <end position="74"/>
    </location>
    <ligand>
        <name>NAD(+)</name>
        <dbReference type="ChEBI" id="CHEBI:57540"/>
    </ligand>
</feature>
<dbReference type="InterPro" id="IPR050048">
    <property type="entry name" value="FabV-like_NADH_b"/>
</dbReference>
<keyword evidence="5 9" id="KW-0520">NAD</keyword>
<evidence type="ECO:0000256" key="8">
    <source>
        <dbReference type="ARBA" id="ARBA00048302"/>
    </source>
</evidence>
<dbReference type="SUPFAM" id="SSF51735">
    <property type="entry name" value="NAD(P)-binding Rossmann-fold domains"/>
    <property type="match status" value="1"/>
</dbReference>
<organism evidence="13 14">
    <name type="scientific">Endozoicomonas elysicola</name>
    <dbReference type="NCBI Taxonomy" id="305900"/>
    <lineage>
        <taxon>Bacteria</taxon>
        <taxon>Pseudomonadati</taxon>
        <taxon>Pseudomonadota</taxon>
        <taxon>Gammaproteobacteria</taxon>
        <taxon>Oceanospirillales</taxon>
        <taxon>Endozoicomonadaceae</taxon>
        <taxon>Endozoicomonas</taxon>
    </lineage>
</organism>
<dbReference type="GO" id="GO:0004318">
    <property type="term" value="F:enoyl-[acyl-carrier-protein] reductase (NADH) activity"/>
    <property type="evidence" value="ECO:0007669"/>
    <property type="project" value="UniProtKB-UniRule"/>
</dbReference>
<dbReference type="RefSeq" id="WP_020581506.1">
    <property type="nucleotide sequence ID" value="NZ_JOJP01000001.1"/>
</dbReference>
<evidence type="ECO:0000313" key="14">
    <source>
        <dbReference type="Proteomes" id="UP000027997"/>
    </source>
</evidence>
<dbReference type="UniPathway" id="UPA00094"/>
<feature type="binding site" evidence="9">
    <location>
        <begin position="139"/>
        <end position="140"/>
    </location>
    <ligand>
        <name>NAD(+)</name>
        <dbReference type="ChEBI" id="CHEBI:57540"/>
    </ligand>
</feature>
<comment type="similarity">
    <text evidence="9">Belongs to the TER reductase family.</text>
</comment>
<gene>
    <name evidence="9" type="primary">fabV</name>
    <name evidence="13" type="ORF">GV64_20745</name>
</gene>
<dbReference type="NCBIfam" id="NF010177">
    <property type="entry name" value="PRK13656.1"/>
    <property type="match status" value="1"/>
</dbReference>
<keyword evidence="4 9" id="KW-0560">Oxidoreductase</keyword>
<dbReference type="GO" id="GO:0051287">
    <property type="term" value="F:NAD binding"/>
    <property type="evidence" value="ECO:0007669"/>
    <property type="project" value="UniProtKB-UniRule"/>
</dbReference>
<evidence type="ECO:0000259" key="10">
    <source>
        <dbReference type="Pfam" id="PF07055"/>
    </source>
</evidence>
<comment type="pathway">
    <text evidence="9">Lipid metabolism; fatty acid biosynthesis.</text>
</comment>
<dbReference type="InterPro" id="IPR024906">
    <property type="entry name" value="Eno_Rdtase_FAD-bd_dom"/>
</dbReference>
<feature type="domain" description="Trans-2-enoyl-CoA reductase-like NAD(P)H binding" evidence="12">
    <location>
        <begin position="2"/>
        <end position="79"/>
    </location>
</feature>
<dbReference type="NCBIfam" id="NF043048">
    <property type="entry name" value="EnoyACPredFabV"/>
    <property type="match status" value="1"/>
</dbReference>
<feature type="domain" description="Enoyl reductase FAD binding" evidence="10">
    <location>
        <begin position="324"/>
        <end position="385"/>
    </location>
</feature>
<evidence type="ECO:0000256" key="9">
    <source>
        <dbReference type="HAMAP-Rule" id="MF_01838"/>
    </source>
</evidence>
<dbReference type="Pfam" id="PF12241">
    <property type="entry name" value="Enoyl_reductase"/>
    <property type="match status" value="1"/>
</dbReference>
<dbReference type="PANTHER" id="PTHR37480">
    <property type="entry name" value="ENOYL-[ACYL-CARRIER-PROTEIN] REDUCTASE [NADH]"/>
    <property type="match status" value="1"/>
</dbReference>
<comment type="catalytic activity">
    <reaction evidence="8">
        <text>a 2,3-saturated acyl-CoA + NAD(+) = a (2E)-enoyl-CoA + NADH + H(+)</text>
        <dbReference type="Rhea" id="RHEA:18177"/>
        <dbReference type="ChEBI" id="CHEBI:15378"/>
        <dbReference type="ChEBI" id="CHEBI:57540"/>
        <dbReference type="ChEBI" id="CHEBI:57945"/>
        <dbReference type="ChEBI" id="CHEBI:58856"/>
        <dbReference type="ChEBI" id="CHEBI:65111"/>
        <dbReference type="EC" id="1.3.1.44"/>
    </reaction>
</comment>
<evidence type="ECO:0000256" key="2">
    <source>
        <dbReference type="ARBA" id="ARBA00022516"/>
    </source>
</evidence>
<evidence type="ECO:0000256" key="4">
    <source>
        <dbReference type="ARBA" id="ARBA00023002"/>
    </source>
</evidence>
<feature type="binding site" evidence="9">
    <location>
        <position position="244"/>
    </location>
    <ligand>
        <name>NAD(+)</name>
        <dbReference type="ChEBI" id="CHEBI:57540"/>
    </ligand>
</feature>
<protein>
    <recommendedName>
        <fullName evidence="9">Enoyl-[acyl-carrier-protein] reductase [NADH]</fullName>
        <shortName evidence="9">ENR</shortName>
        <ecNumber evidence="9">1.3.1.9</ecNumber>
    </recommendedName>
</protein>
<feature type="site" description="Plays an important role in discriminating NADH against NADPH" evidence="9">
    <location>
        <position position="74"/>
    </location>
</feature>
<dbReference type="PANTHER" id="PTHR37480:SF1">
    <property type="entry name" value="ENOYL-[ACYL-CARRIER-PROTEIN] REDUCTASE [NADH]"/>
    <property type="match status" value="1"/>
</dbReference>
<dbReference type="Pfam" id="PF12242">
    <property type="entry name" value="Eno-Rase_NADH_b"/>
    <property type="match status" value="1"/>
</dbReference>
<evidence type="ECO:0000259" key="11">
    <source>
        <dbReference type="Pfam" id="PF12241"/>
    </source>
</evidence>
<evidence type="ECO:0000256" key="7">
    <source>
        <dbReference type="ARBA" id="ARBA00023160"/>
    </source>
</evidence>
<dbReference type="STRING" id="305900.GV64_20745"/>
<feature type="binding site" evidence="9">
    <location>
        <position position="225"/>
    </location>
    <ligand>
        <name>substrate</name>
    </ligand>
</feature>
<evidence type="ECO:0000256" key="6">
    <source>
        <dbReference type="ARBA" id="ARBA00023098"/>
    </source>
</evidence>
<dbReference type="AlphaFoldDB" id="A0A081KFA0"/>
<feature type="binding site" evidence="9">
    <location>
        <begin position="48"/>
        <end position="53"/>
    </location>
    <ligand>
        <name>NAD(+)</name>
        <dbReference type="ChEBI" id="CHEBI:57540"/>
    </ligand>
</feature>
<sequence>MIITPEVKNVVALNCFPPGCKEAVQRQVDYIRSQSALKNGPKRVLILGASSGFGLASRIAAFGAGADTLGVSFERGPSEDRSGSAGWYNNLYFREIAEEHGLYAKNLVGDAFSVSMREQVLSTIKADFGGKVDLVVYSLATGVRPDPESGNLIRSVIKSVGIPYTGLTLNIEKEQLEAVTLEPATLQEIDNTIKVMGGEDWADWIELLNRHDMLADGFKTVAYSYIGPESTQAIYHKGTLGHAKKDLQYHAEMMHEWLRPLGGDAWVTVCKALVTKASVFIPGLSPYVMALFKVTKAMGLHEGCIEQMYRLFFTHLYALNGPSLDAERMIRMDDWELRDDVQSQVNQLLEKITPDNFKDLVDYQGLRQDFMQLNGFGFDNIDYEKSK</sequence>
<dbReference type="InterPro" id="IPR010758">
    <property type="entry name" value="Trans-2-enoyl-CoA_reductase"/>
</dbReference>
<reference evidence="13 14" key="1">
    <citation type="submission" date="2014-06" db="EMBL/GenBank/DDBJ databases">
        <title>Whole Genome Sequences of Three Symbiotic Endozoicomonas Bacteria.</title>
        <authorList>
            <person name="Neave M.J."/>
            <person name="Apprill A."/>
            <person name="Voolstra C.R."/>
        </authorList>
    </citation>
    <scope>NUCLEOTIDE SEQUENCE [LARGE SCALE GENOMIC DNA]</scope>
    <source>
        <strain evidence="13 14">DSM 22380</strain>
    </source>
</reference>
<evidence type="ECO:0000256" key="1">
    <source>
        <dbReference type="ARBA" id="ARBA00011245"/>
    </source>
</evidence>
<dbReference type="GO" id="GO:0006633">
    <property type="term" value="P:fatty acid biosynthetic process"/>
    <property type="evidence" value="ECO:0007669"/>
    <property type="project" value="UniProtKB-UniRule"/>
</dbReference>
<dbReference type="InterPro" id="IPR024910">
    <property type="entry name" value="Enoyl-CoA_Rdtase_cat_dom"/>
</dbReference>
<feature type="binding site" evidence="9">
    <location>
        <begin position="110"/>
        <end position="111"/>
    </location>
    <ligand>
        <name>NAD(+)</name>
        <dbReference type="ChEBI" id="CHEBI:57540"/>
    </ligand>
</feature>
<keyword evidence="2 9" id="KW-0444">Lipid biosynthesis</keyword>
<evidence type="ECO:0000256" key="5">
    <source>
        <dbReference type="ARBA" id="ARBA00023027"/>
    </source>
</evidence>
<dbReference type="Pfam" id="PF07055">
    <property type="entry name" value="Eno-Rase_FAD_bd"/>
    <property type="match status" value="1"/>
</dbReference>
<dbReference type="HAMAP" id="MF_01838">
    <property type="entry name" value="FabV_reductase"/>
    <property type="match status" value="1"/>
</dbReference>
<comment type="subunit">
    <text evidence="1 9">Monomer.</text>
</comment>
<feature type="active site" description="Proton donor" evidence="9">
    <location>
        <position position="235"/>
    </location>
</feature>
<dbReference type="EMBL" id="JOJP01000001">
    <property type="protein sequence ID" value="KEI72826.1"/>
    <property type="molecule type" value="Genomic_DNA"/>
</dbReference>
<keyword evidence="14" id="KW-1185">Reference proteome</keyword>
<dbReference type="eggNOG" id="COG3007">
    <property type="taxonomic scope" value="Bacteria"/>
</dbReference>
<keyword evidence="7 9" id="KW-0275">Fatty acid biosynthesis</keyword>
<name>A0A081KFA0_9GAMM</name>
<dbReference type="Proteomes" id="UP000027997">
    <property type="component" value="Unassembled WGS sequence"/>
</dbReference>
<dbReference type="InterPro" id="IPR036291">
    <property type="entry name" value="NAD(P)-bd_dom_sf"/>
</dbReference>
<comment type="caution">
    <text evidence="13">The sequence shown here is derived from an EMBL/GenBank/DDBJ whole genome shotgun (WGS) entry which is preliminary data.</text>
</comment>
<keyword evidence="3 9" id="KW-0276">Fatty acid metabolism</keyword>
<comment type="function">
    <text evidence="9">Involved in the final reduction of the elongation cycle of fatty acid synthesis (FAS II). Catalyzes the reduction of a carbon-carbon double bond in an enoyl moiety that is covalently linked to an acyl carrier protein (ACP).</text>
</comment>
<dbReference type="GO" id="GO:0050343">
    <property type="term" value="F:trans-2-enoyl-CoA reductase (NADH) activity"/>
    <property type="evidence" value="ECO:0007669"/>
    <property type="project" value="UniProtKB-EC"/>
</dbReference>
<dbReference type="EC" id="1.3.1.9" evidence="9"/>
<comment type="catalytic activity">
    <reaction evidence="9">
        <text>a 2,3-saturated acyl-[ACP] + NAD(+) = a (2E)-enoyl-[ACP] + NADH + H(+)</text>
        <dbReference type="Rhea" id="RHEA:10240"/>
        <dbReference type="Rhea" id="RHEA-COMP:9925"/>
        <dbReference type="Rhea" id="RHEA-COMP:9926"/>
        <dbReference type="ChEBI" id="CHEBI:15378"/>
        <dbReference type="ChEBI" id="CHEBI:57540"/>
        <dbReference type="ChEBI" id="CHEBI:57945"/>
        <dbReference type="ChEBI" id="CHEBI:78784"/>
        <dbReference type="ChEBI" id="CHEBI:78785"/>
        <dbReference type="EC" id="1.3.1.9"/>
    </reaction>
</comment>
<evidence type="ECO:0000259" key="12">
    <source>
        <dbReference type="Pfam" id="PF12242"/>
    </source>
</evidence>
<keyword evidence="6 9" id="KW-0443">Lipid metabolism</keyword>
<proteinExistence type="inferred from homology"/>
<feature type="binding site" evidence="9">
    <location>
        <begin position="273"/>
        <end position="275"/>
    </location>
    <ligand>
        <name>NAD(+)</name>
        <dbReference type="ChEBI" id="CHEBI:57540"/>
    </ligand>
</feature>
<evidence type="ECO:0000313" key="13">
    <source>
        <dbReference type="EMBL" id="KEI72826.1"/>
    </source>
</evidence>
<accession>A0A081KFA0</accession>
<evidence type="ECO:0000256" key="3">
    <source>
        <dbReference type="ARBA" id="ARBA00022832"/>
    </source>
</evidence>
<dbReference type="Gene3D" id="3.40.50.720">
    <property type="entry name" value="NAD(P)-binding Rossmann-like Domain"/>
    <property type="match status" value="1"/>
</dbReference>
<feature type="domain" description="Trans-2-enoyl-CoA reductase catalytic" evidence="11">
    <location>
        <begin position="81"/>
        <end position="317"/>
    </location>
</feature>